<proteinExistence type="predicted"/>
<name>A0A8S5RVZ0_9CAUD</name>
<protein>
    <submittedName>
        <fullName evidence="1">Uncharacterized protein</fullName>
    </submittedName>
</protein>
<dbReference type="EMBL" id="BK032497">
    <property type="protein sequence ID" value="DAF42785.1"/>
    <property type="molecule type" value="Genomic_DNA"/>
</dbReference>
<organism evidence="1">
    <name type="scientific">Siphoviridae sp. ctHip2</name>
    <dbReference type="NCBI Taxonomy" id="2827830"/>
    <lineage>
        <taxon>Viruses</taxon>
        <taxon>Duplodnaviria</taxon>
        <taxon>Heunggongvirae</taxon>
        <taxon>Uroviricota</taxon>
        <taxon>Caudoviricetes</taxon>
    </lineage>
</organism>
<sequence length="71" mass="8276">MVNEILLEVIKEELAEKGQVKIVKGSKVFVMKDLLYVGARDDYQLSEQPFAQDKVWLKDFQKNWDFDAIAI</sequence>
<accession>A0A8S5RVZ0</accession>
<evidence type="ECO:0000313" key="1">
    <source>
        <dbReference type="EMBL" id="DAF42785.1"/>
    </source>
</evidence>
<reference evidence="1" key="1">
    <citation type="journal article" date="2021" name="Proc. Natl. Acad. Sci. U.S.A.">
        <title>A Catalog of Tens of Thousands of Viruses from Human Metagenomes Reveals Hidden Associations with Chronic Diseases.</title>
        <authorList>
            <person name="Tisza M.J."/>
            <person name="Buck C.B."/>
        </authorList>
    </citation>
    <scope>NUCLEOTIDE SEQUENCE</scope>
    <source>
        <strain evidence="1">CtHip2</strain>
    </source>
</reference>